<accession>A0A5K1CPE6</accession>
<dbReference type="EMBL" id="LR721782">
    <property type="protein sequence ID" value="VVW26732.1"/>
    <property type="molecule type" value="Genomic_DNA"/>
</dbReference>
<proteinExistence type="predicted"/>
<organism evidence="2">
    <name type="scientific">Nymphaea colorata</name>
    <name type="common">pocket water lily</name>
    <dbReference type="NCBI Taxonomy" id="210225"/>
    <lineage>
        <taxon>Eukaryota</taxon>
        <taxon>Viridiplantae</taxon>
        <taxon>Streptophyta</taxon>
        <taxon>Embryophyta</taxon>
        <taxon>Tracheophyta</taxon>
        <taxon>Spermatophyta</taxon>
        <taxon>Magnoliopsida</taxon>
        <taxon>Nymphaeales</taxon>
        <taxon>Nymphaeaceae</taxon>
        <taxon>Nymphaea</taxon>
    </lineage>
</organism>
<gene>
    <name evidence="2" type="ORF">NYM_LOCUS17412</name>
</gene>
<protein>
    <submittedName>
        <fullName evidence="2">Uncharacterized protein</fullName>
    </submittedName>
</protein>
<reference evidence="2" key="1">
    <citation type="submission" date="2019-09" db="EMBL/GenBank/DDBJ databases">
        <authorList>
            <person name="Zhang L."/>
        </authorList>
    </citation>
    <scope>NUCLEOTIDE SEQUENCE</scope>
</reference>
<feature type="region of interest" description="Disordered" evidence="1">
    <location>
        <begin position="1"/>
        <end position="29"/>
    </location>
</feature>
<feature type="compositionally biased region" description="Basic and acidic residues" evidence="1">
    <location>
        <begin position="1"/>
        <end position="10"/>
    </location>
</feature>
<evidence type="ECO:0000256" key="1">
    <source>
        <dbReference type="SAM" id="MobiDB-lite"/>
    </source>
</evidence>
<sequence length="29" mass="3189">MMRKERRESAVSEVVKMVDDQSSGCATGT</sequence>
<feature type="compositionally biased region" description="Polar residues" evidence="1">
    <location>
        <begin position="20"/>
        <end position="29"/>
    </location>
</feature>
<evidence type="ECO:0000313" key="2">
    <source>
        <dbReference type="EMBL" id="VVW26732.1"/>
    </source>
</evidence>
<dbReference type="AlphaFoldDB" id="A0A5K1CPE6"/>
<name>A0A5K1CPE6_9MAGN</name>